<keyword evidence="3" id="KW-0479">Metal-binding</keyword>
<dbReference type="Pfam" id="PF13661">
    <property type="entry name" value="2OG-FeII_Oxy_4"/>
    <property type="match status" value="1"/>
</dbReference>
<dbReference type="GeneID" id="106669478"/>
<comment type="cofactor">
    <cofactor evidence="1">
        <name>L-ascorbate</name>
        <dbReference type="ChEBI" id="CHEBI:38290"/>
    </cofactor>
</comment>
<keyword evidence="12" id="KW-1185">Reference proteome</keyword>
<comment type="similarity">
    <text evidence="2">Belongs to the TPA1 family.</text>
</comment>
<keyword evidence="5" id="KW-0223">Dioxygenase</keyword>
<sequence>MSLNQNFVDDKFVEEISTKYEKETQTLTESYELITKPFKALKFIDFLNDPEFISAIRGDVKKIELDRKNNDLYSLWQSGDLQNYPKLISIRKFIEVLKNEVAPLLEKIVKVKFNKTLSITASIYKHGDMLLCHDDKCDDRCVAFVYYLTGGTNEMGGAFEMFDHSNKNGQPTCVVKSIPPEKNSFLIFEVGNYTYHQVSEVRSQNFERLSINGWFHSDRKLNFLKYKEPFPNIIHQKKGLDFSFLDEYINVTYLTPSVIVDAQKEFEINSFILLKNYFVNSFFKKCLNNLKNLPITWKEKGPPNRRKYDVLDMKKITGNLDILINLLRSPSFFAYLKNITGLDIIASSDLDTNPSKMTLEVQRWTSGCYTMATDNDSFFEKSGLDMYLFFNSQELHDTETNGGSTSYLAADDDDDDDNELLNINPEDNALIMVYRTSDTIKFTKCVSHLIKEYYYCISATYFEPNVI</sequence>
<keyword evidence="4" id="KW-0847">Vitamin C</keyword>
<evidence type="ECO:0000256" key="1">
    <source>
        <dbReference type="ARBA" id="ARBA00001961"/>
    </source>
</evidence>
<dbReference type="GO" id="GO:0031543">
    <property type="term" value="F:peptidyl-proline dioxygenase activity"/>
    <property type="evidence" value="ECO:0007669"/>
    <property type="project" value="TreeGrafter"/>
</dbReference>
<evidence type="ECO:0000256" key="2">
    <source>
        <dbReference type="ARBA" id="ARBA00007443"/>
    </source>
</evidence>
<accession>A0A8I6SUA6</accession>
<comment type="catalytic activity">
    <reaction evidence="9">
        <text>[ribosomal protein uS12]-L-proline + 2-oxoglutarate + O2 = [ribosomal protein uS12]-(3S)-3-hydroxy-L-proline + succinate + CO2</text>
        <dbReference type="Rhea" id="RHEA:54156"/>
        <dbReference type="Rhea" id="RHEA-COMP:13816"/>
        <dbReference type="Rhea" id="RHEA-COMP:13818"/>
        <dbReference type="ChEBI" id="CHEBI:15379"/>
        <dbReference type="ChEBI" id="CHEBI:16526"/>
        <dbReference type="ChEBI" id="CHEBI:16810"/>
        <dbReference type="ChEBI" id="CHEBI:30031"/>
        <dbReference type="ChEBI" id="CHEBI:50342"/>
        <dbReference type="ChEBI" id="CHEBI:85428"/>
    </reaction>
</comment>
<evidence type="ECO:0000256" key="5">
    <source>
        <dbReference type="ARBA" id="ARBA00022964"/>
    </source>
</evidence>
<evidence type="ECO:0000256" key="7">
    <source>
        <dbReference type="ARBA" id="ARBA00023004"/>
    </source>
</evidence>
<name>A0A8I6SUA6_CIMLE</name>
<evidence type="ECO:0000256" key="9">
    <source>
        <dbReference type="ARBA" id="ARBA00047444"/>
    </source>
</evidence>
<dbReference type="GO" id="GO:0031418">
    <property type="term" value="F:L-ascorbic acid binding"/>
    <property type="evidence" value="ECO:0007669"/>
    <property type="project" value="UniProtKB-KW"/>
</dbReference>
<dbReference type="RefSeq" id="XP_024086166.1">
    <property type="nucleotide sequence ID" value="XM_024230398.1"/>
</dbReference>
<proteinExistence type="inferred from homology"/>
<evidence type="ECO:0000256" key="4">
    <source>
        <dbReference type="ARBA" id="ARBA00022896"/>
    </source>
</evidence>
<evidence type="ECO:0000313" key="11">
    <source>
        <dbReference type="EnsemblMetazoa" id="XP_024086166.1"/>
    </source>
</evidence>
<dbReference type="InterPro" id="IPR051842">
    <property type="entry name" value="uS12_prolyl_hydroxylase"/>
</dbReference>
<dbReference type="Proteomes" id="UP000494040">
    <property type="component" value="Unassembled WGS sequence"/>
</dbReference>
<dbReference type="GO" id="GO:0005737">
    <property type="term" value="C:cytoplasm"/>
    <property type="evidence" value="ECO:0007669"/>
    <property type="project" value="TreeGrafter"/>
</dbReference>
<dbReference type="GO" id="GO:0005506">
    <property type="term" value="F:iron ion binding"/>
    <property type="evidence" value="ECO:0007669"/>
    <property type="project" value="InterPro"/>
</dbReference>
<dbReference type="InterPro" id="IPR019601">
    <property type="entry name" value="Oxoglutarate/Fe-dep_Oase_C"/>
</dbReference>
<dbReference type="GO" id="GO:0006449">
    <property type="term" value="P:regulation of translational termination"/>
    <property type="evidence" value="ECO:0007669"/>
    <property type="project" value="TreeGrafter"/>
</dbReference>
<dbReference type="OMA" id="HDHEILY"/>
<dbReference type="OrthoDB" id="430522at2759"/>
<keyword evidence="6" id="KW-0560">Oxidoreductase</keyword>
<keyword evidence="7" id="KW-0408">Iron</keyword>
<dbReference type="Pfam" id="PF10637">
    <property type="entry name" value="Ofd1_CTDD"/>
    <property type="match status" value="1"/>
</dbReference>
<dbReference type="Gene3D" id="2.60.120.620">
    <property type="entry name" value="q2cbj1_9rhob like domain"/>
    <property type="match status" value="2"/>
</dbReference>
<dbReference type="AlphaFoldDB" id="A0A8I6SUA6"/>
<dbReference type="PANTHER" id="PTHR12117">
    <property type="entry name" value="HISTONE ACETYLTRANSFERASE COMPLEX"/>
    <property type="match status" value="1"/>
</dbReference>
<dbReference type="EnsemblMetazoa" id="XM_024230398.1">
    <property type="protein sequence ID" value="XP_024086166.1"/>
    <property type="gene ID" value="LOC106669478"/>
</dbReference>
<dbReference type="CTD" id="19834718"/>
<evidence type="ECO:0000259" key="10">
    <source>
        <dbReference type="PROSITE" id="PS51471"/>
    </source>
</evidence>
<dbReference type="InterPro" id="IPR039558">
    <property type="entry name" value="TPA1/OFD1_N"/>
</dbReference>
<dbReference type="SMART" id="SM00702">
    <property type="entry name" value="P4Hc"/>
    <property type="match status" value="1"/>
</dbReference>
<dbReference type="InterPro" id="IPR006620">
    <property type="entry name" value="Pro_4_hyd_alph"/>
</dbReference>
<dbReference type="PANTHER" id="PTHR12117:SF0">
    <property type="entry name" value="PROLYL 3-HYDROXYLASE OGFOD1"/>
    <property type="match status" value="1"/>
</dbReference>
<evidence type="ECO:0000313" key="12">
    <source>
        <dbReference type="Proteomes" id="UP000494040"/>
    </source>
</evidence>
<dbReference type="PROSITE" id="PS51471">
    <property type="entry name" value="FE2OG_OXY"/>
    <property type="match status" value="1"/>
</dbReference>
<evidence type="ECO:0000256" key="8">
    <source>
        <dbReference type="ARBA" id="ARBA00029938"/>
    </source>
</evidence>
<protein>
    <recommendedName>
        <fullName evidence="8">uS12 prolyl 3-hydroxylase</fullName>
    </recommendedName>
</protein>
<organism evidence="11 12">
    <name type="scientific">Cimex lectularius</name>
    <name type="common">Bed bug</name>
    <name type="synonym">Acanthia lectularia</name>
    <dbReference type="NCBI Taxonomy" id="79782"/>
    <lineage>
        <taxon>Eukaryota</taxon>
        <taxon>Metazoa</taxon>
        <taxon>Ecdysozoa</taxon>
        <taxon>Arthropoda</taxon>
        <taxon>Hexapoda</taxon>
        <taxon>Insecta</taxon>
        <taxon>Pterygota</taxon>
        <taxon>Neoptera</taxon>
        <taxon>Paraneoptera</taxon>
        <taxon>Hemiptera</taxon>
        <taxon>Heteroptera</taxon>
        <taxon>Panheteroptera</taxon>
        <taxon>Cimicomorpha</taxon>
        <taxon>Cimicidae</taxon>
        <taxon>Cimex</taxon>
    </lineage>
</organism>
<feature type="domain" description="Fe2OG dioxygenase" evidence="10">
    <location>
        <begin position="112"/>
        <end position="217"/>
    </location>
</feature>
<evidence type="ECO:0000256" key="3">
    <source>
        <dbReference type="ARBA" id="ARBA00022723"/>
    </source>
</evidence>
<evidence type="ECO:0000256" key="6">
    <source>
        <dbReference type="ARBA" id="ARBA00023002"/>
    </source>
</evidence>
<dbReference type="InterPro" id="IPR005123">
    <property type="entry name" value="Oxoglu/Fe-dep_dioxygenase_dom"/>
</dbReference>
<reference evidence="11" key="1">
    <citation type="submission" date="2022-01" db="UniProtKB">
        <authorList>
            <consortium name="EnsemblMetazoa"/>
        </authorList>
    </citation>
    <scope>IDENTIFICATION</scope>
</reference>